<dbReference type="Proteomes" id="UP000029647">
    <property type="component" value="Unassembled WGS sequence"/>
</dbReference>
<dbReference type="EMBL" id="BBNT01000002">
    <property type="protein sequence ID" value="GAL74313.1"/>
    <property type="molecule type" value="Genomic_DNA"/>
</dbReference>
<reference evidence="1 2" key="1">
    <citation type="journal article" date="2014" name="Genome Announc.">
        <title>Draft Genome Sequences of Marine Flavobacterium Nonlabens Strains NR17, NR24, NR27, NR32, NR33, and Ara13.</title>
        <authorList>
            <person name="Nakanishi M."/>
            <person name="Meirelles P."/>
            <person name="Suzuki R."/>
            <person name="Takatani N."/>
            <person name="Mino S."/>
            <person name="Suda W."/>
            <person name="Oshima K."/>
            <person name="Hattori M."/>
            <person name="Ohkuma M."/>
            <person name="Hosokawa M."/>
            <person name="Miyashita K."/>
            <person name="Thompson F.L."/>
            <person name="Niwa A."/>
            <person name="Sawabe T."/>
            <person name="Sawabe T."/>
        </authorList>
    </citation>
    <scope>NUCLEOTIDE SEQUENCE [LARGE SCALE GENOMIC DNA]</scope>
    <source>
        <strain evidence="2">JCM19275</strain>
    </source>
</reference>
<sequence length="118" mass="13977">MQIDILEEKKAINKQVDVIVNKILENQDDFEISTFHLLELPESENWENHPNIDTDFKHHVNKLNNYNKDCLYWFSCEDAEKAKELDKALCVYRGNKGKPHYRVVPTTNRLEGKIILFM</sequence>
<accession>A0A090WDL0</accession>
<organism evidence="1 2">
    <name type="scientific">Nonlabens ulvanivorans</name>
    <name type="common">Persicivirga ulvanivorans</name>
    <dbReference type="NCBI Taxonomy" id="906888"/>
    <lineage>
        <taxon>Bacteria</taxon>
        <taxon>Pseudomonadati</taxon>
        <taxon>Bacteroidota</taxon>
        <taxon>Flavobacteriia</taxon>
        <taxon>Flavobacteriales</taxon>
        <taxon>Flavobacteriaceae</taxon>
        <taxon>Nonlabens</taxon>
    </lineage>
</organism>
<name>A0A090WDL0_NONUL</name>
<proteinExistence type="predicted"/>
<protein>
    <submittedName>
        <fullName evidence="1">Uncharacterized protein</fullName>
    </submittedName>
</protein>
<gene>
    <name evidence="1" type="ORF">JCM19275_3168</name>
</gene>
<evidence type="ECO:0000313" key="1">
    <source>
        <dbReference type="EMBL" id="GAL74313.1"/>
    </source>
</evidence>
<comment type="caution">
    <text evidence="1">The sequence shown here is derived from an EMBL/GenBank/DDBJ whole genome shotgun (WGS) entry which is preliminary data.</text>
</comment>
<evidence type="ECO:0000313" key="2">
    <source>
        <dbReference type="Proteomes" id="UP000029647"/>
    </source>
</evidence>
<dbReference type="AlphaFoldDB" id="A0A090WDL0"/>